<name>A0ABT1HWR4_STRSD</name>
<dbReference type="PANTHER" id="PTHR33164:SF57">
    <property type="entry name" value="MARR-FAMILY TRANSCRIPTIONAL REGULATOR"/>
    <property type="match status" value="1"/>
</dbReference>
<dbReference type="SMART" id="SM00347">
    <property type="entry name" value="HTH_MARR"/>
    <property type="match status" value="1"/>
</dbReference>
<sequence>MSRPEEEISGLIRQLVTLTRRVRINAGRLRPELSFVGYALLSQMAEHDGVRAGDLVELTGLNKSTISRQVADLQRAGLIVRELDPADSRVLLLRPSALGRELLAEADIEMRREVRRRTRDWTPEEVATLRALLTRYNAGPADEAPAHTTAAREATEPPD</sequence>
<feature type="region of interest" description="Disordered" evidence="1">
    <location>
        <begin position="137"/>
        <end position="159"/>
    </location>
</feature>
<accession>A0ABT1HWR4</accession>
<keyword evidence="3" id="KW-0238">DNA-binding</keyword>
<feature type="domain" description="HTH marR-type" evidence="2">
    <location>
        <begin position="5"/>
        <end position="138"/>
    </location>
</feature>
<comment type="caution">
    <text evidence="3">The sequence shown here is derived from an EMBL/GenBank/DDBJ whole genome shotgun (WGS) entry which is preliminary data.</text>
</comment>
<dbReference type="GO" id="GO:0003677">
    <property type="term" value="F:DNA binding"/>
    <property type="evidence" value="ECO:0007669"/>
    <property type="project" value="UniProtKB-KW"/>
</dbReference>
<dbReference type="InterPro" id="IPR036390">
    <property type="entry name" value="WH_DNA-bd_sf"/>
</dbReference>
<evidence type="ECO:0000256" key="1">
    <source>
        <dbReference type="SAM" id="MobiDB-lite"/>
    </source>
</evidence>
<dbReference type="PROSITE" id="PS50995">
    <property type="entry name" value="HTH_MARR_2"/>
    <property type="match status" value="1"/>
</dbReference>
<protein>
    <submittedName>
        <fullName evidence="3">DNA-binding transcriptional regulator, MarR family</fullName>
    </submittedName>
</protein>
<evidence type="ECO:0000313" key="3">
    <source>
        <dbReference type="EMBL" id="MCP2259835.1"/>
    </source>
</evidence>
<dbReference type="Pfam" id="PF12802">
    <property type="entry name" value="MarR_2"/>
    <property type="match status" value="1"/>
</dbReference>
<evidence type="ECO:0000259" key="2">
    <source>
        <dbReference type="PROSITE" id="PS50995"/>
    </source>
</evidence>
<keyword evidence="4" id="KW-1185">Reference proteome</keyword>
<dbReference type="InterPro" id="IPR039422">
    <property type="entry name" value="MarR/SlyA-like"/>
</dbReference>
<dbReference type="RefSeq" id="WP_253670719.1">
    <property type="nucleotide sequence ID" value="NZ_JAMTCP010000020.1"/>
</dbReference>
<dbReference type="InterPro" id="IPR000835">
    <property type="entry name" value="HTH_MarR-typ"/>
</dbReference>
<dbReference type="PANTHER" id="PTHR33164">
    <property type="entry name" value="TRANSCRIPTIONAL REGULATOR, MARR FAMILY"/>
    <property type="match status" value="1"/>
</dbReference>
<dbReference type="Proteomes" id="UP001205311">
    <property type="component" value="Unassembled WGS sequence"/>
</dbReference>
<dbReference type="EMBL" id="JAMTCP010000020">
    <property type="protein sequence ID" value="MCP2259835.1"/>
    <property type="molecule type" value="Genomic_DNA"/>
</dbReference>
<reference evidence="3 4" key="1">
    <citation type="submission" date="2022-06" db="EMBL/GenBank/DDBJ databases">
        <title>Genomic Encyclopedia of Archaeal and Bacterial Type Strains, Phase II (KMG-II): from individual species to whole genera.</title>
        <authorList>
            <person name="Goeker M."/>
        </authorList>
    </citation>
    <scope>NUCLEOTIDE SEQUENCE [LARGE SCALE GENOMIC DNA]</scope>
    <source>
        <strain evidence="3 4">DSM 40477</strain>
    </source>
</reference>
<dbReference type="InterPro" id="IPR036388">
    <property type="entry name" value="WH-like_DNA-bd_sf"/>
</dbReference>
<dbReference type="Gene3D" id="1.10.10.10">
    <property type="entry name" value="Winged helix-like DNA-binding domain superfamily/Winged helix DNA-binding domain"/>
    <property type="match status" value="1"/>
</dbReference>
<evidence type="ECO:0000313" key="4">
    <source>
        <dbReference type="Proteomes" id="UP001205311"/>
    </source>
</evidence>
<organism evidence="3 4">
    <name type="scientific">Streptoalloteichus tenebrarius (strain ATCC 17920 / DSM 40477 / JCM 4838 / CBS 697.72 / NBRC 16177 / NCIMB 11028 / NRRL B-12390 / A12253. 1 / ISP 5477)</name>
    <name type="common">Streptomyces tenebrarius</name>
    <dbReference type="NCBI Taxonomy" id="1933"/>
    <lineage>
        <taxon>Bacteria</taxon>
        <taxon>Bacillati</taxon>
        <taxon>Actinomycetota</taxon>
        <taxon>Actinomycetes</taxon>
        <taxon>Pseudonocardiales</taxon>
        <taxon>Pseudonocardiaceae</taxon>
        <taxon>Streptoalloteichus</taxon>
    </lineage>
</organism>
<gene>
    <name evidence="3" type="ORF">LX15_003544</name>
</gene>
<dbReference type="SUPFAM" id="SSF46785">
    <property type="entry name" value="Winged helix' DNA-binding domain"/>
    <property type="match status" value="1"/>
</dbReference>
<proteinExistence type="predicted"/>